<dbReference type="InterPro" id="IPR008966">
    <property type="entry name" value="Adhesion_dom_sf"/>
</dbReference>
<dbReference type="Gene3D" id="2.60.40.1090">
    <property type="entry name" value="Fimbrial-type adhesion domain"/>
    <property type="match status" value="1"/>
</dbReference>
<dbReference type="PANTHER" id="PTHR33420:SF26">
    <property type="entry name" value="FIMBRIAL SUBUNIT"/>
    <property type="match status" value="1"/>
</dbReference>
<feature type="signal peptide" evidence="1">
    <location>
        <begin position="1"/>
        <end position="24"/>
    </location>
</feature>
<proteinExistence type="predicted"/>
<gene>
    <name evidence="2" type="ORF">AB4Y39_09040</name>
</gene>
<protein>
    <submittedName>
        <fullName evidence="2">Fimbrial protein</fullName>
    </submittedName>
</protein>
<dbReference type="AlphaFoldDB" id="A0AB39I9H4"/>
<name>A0AB39I9H4_9PSED</name>
<accession>A0AB39I9H4</accession>
<dbReference type="InterPro" id="IPR036937">
    <property type="entry name" value="Adhesion_dom_fimbrial_sf"/>
</dbReference>
<feature type="chain" id="PRO_5044319921" evidence="1">
    <location>
        <begin position="25"/>
        <end position="184"/>
    </location>
</feature>
<dbReference type="RefSeq" id="WP_101293571.1">
    <property type="nucleotide sequence ID" value="NZ_CP162607.1"/>
</dbReference>
<keyword evidence="1" id="KW-0732">Signal</keyword>
<dbReference type="SUPFAM" id="SSF49401">
    <property type="entry name" value="Bacterial adhesins"/>
    <property type="match status" value="1"/>
</dbReference>
<dbReference type="GO" id="GO:0009289">
    <property type="term" value="C:pilus"/>
    <property type="evidence" value="ECO:0007669"/>
    <property type="project" value="InterPro"/>
</dbReference>
<evidence type="ECO:0000256" key="1">
    <source>
        <dbReference type="SAM" id="SignalP"/>
    </source>
</evidence>
<evidence type="ECO:0000313" key="2">
    <source>
        <dbReference type="EMBL" id="XDK38796.1"/>
    </source>
</evidence>
<organism evidence="2">
    <name type="scientific">Pseudomonas sp. Hg7Tf</name>
    <dbReference type="NCBI Taxonomy" id="3236988"/>
    <lineage>
        <taxon>Bacteria</taxon>
        <taxon>Pseudomonadati</taxon>
        <taxon>Pseudomonadota</taxon>
        <taxon>Gammaproteobacteria</taxon>
        <taxon>Pseudomonadales</taxon>
        <taxon>Pseudomonadaceae</taxon>
        <taxon>Pseudomonas</taxon>
    </lineage>
</organism>
<reference evidence="2" key="1">
    <citation type="submission" date="2024-07" db="EMBL/GenBank/DDBJ databases">
        <title>Identification and characteristics of a novel species of coltsfoot's symbiotic bacteria.</title>
        <authorList>
            <person name="Juszczyk A."/>
            <person name="Jasielczuk I."/>
            <person name="Gurgul A."/>
            <person name="Rogala M."/>
            <person name="Kowalczyk A."/>
            <person name="Szmatola T."/>
            <person name="Kosecka-Strojek M."/>
            <person name="Arent Z."/>
            <person name="Latowski D."/>
        </authorList>
    </citation>
    <scope>NUCLEOTIDE SEQUENCE</scope>
    <source>
        <strain evidence="2">Hg7Tf</strain>
    </source>
</reference>
<dbReference type="InterPro" id="IPR050263">
    <property type="entry name" value="Bact_Fimbrial_Adh_Pro"/>
</dbReference>
<dbReference type="EMBL" id="CP162607">
    <property type="protein sequence ID" value="XDK38796.1"/>
    <property type="molecule type" value="Genomic_DNA"/>
</dbReference>
<sequence>MKVSTLASAIMAVTLAATSAASFATDKGHGRITFEGSIIDAPCSISQKSAYQTVEMDQISNVALKNGGKSHLTPFKIDLIGCELGTMKSATAKFTGSPAGNADLLAIRGSAQGASLAIADHTGALIKLGSESPAQPLSDGDTYLQFNAYLQGDMVEPQGGGTAIPAAIVPGTYETFANFTLDYQ</sequence>
<dbReference type="PANTHER" id="PTHR33420">
    <property type="entry name" value="FIMBRIAL SUBUNIT ELFA-RELATED"/>
    <property type="match status" value="1"/>
</dbReference>
<dbReference type="GO" id="GO:0043709">
    <property type="term" value="P:cell adhesion involved in single-species biofilm formation"/>
    <property type="evidence" value="ECO:0007669"/>
    <property type="project" value="TreeGrafter"/>
</dbReference>